<proteinExistence type="predicted"/>
<dbReference type="OrthoDB" id="628973at2"/>
<name>A0A1G7RQI9_CHIFI</name>
<organism evidence="1 2">
    <name type="scientific">Chitinophaga filiformis</name>
    <name type="common">Myxococcus filiformis</name>
    <name type="synonym">Flexibacter filiformis</name>
    <dbReference type="NCBI Taxonomy" id="104663"/>
    <lineage>
        <taxon>Bacteria</taxon>
        <taxon>Pseudomonadati</taxon>
        <taxon>Bacteroidota</taxon>
        <taxon>Chitinophagia</taxon>
        <taxon>Chitinophagales</taxon>
        <taxon>Chitinophagaceae</taxon>
        <taxon>Chitinophaga</taxon>
    </lineage>
</organism>
<dbReference type="Proteomes" id="UP000199045">
    <property type="component" value="Unassembled WGS sequence"/>
</dbReference>
<gene>
    <name evidence="1" type="ORF">SAMN04488121_103573</name>
</gene>
<evidence type="ECO:0000313" key="2">
    <source>
        <dbReference type="Proteomes" id="UP000199045"/>
    </source>
</evidence>
<protein>
    <submittedName>
        <fullName evidence="1">Uncharacterized protein</fullName>
    </submittedName>
</protein>
<evidence type="ECO:0000313" key="1">
    <source>
        <dbReference type="EMBL" id="SDG13087.1"/>
    </source>
</evidence>
<sequence length="332" mass="39075">MFNTLKDLVGLRIDDDKIKSFIENNGFKYPKKPFISNRSTDTSYWVENKKLGVDLLFDARIYLDNFPHIQGDKKGIFIPVLSSVRWYNNKSKTEFPLGLDFNADFESLKMKLGEPTLKSSEISPIWLNDDGSESFYRWKKPLDSENDIVWGLEFTDRQIIKYFSLGLNNPMPLYHFYYEWLYESFEKLLSSKEFYNTAHLMFLQWAIENDLVRTDEQQSAVARDIKEGKLPVTEWIRALKRGYILEDDFSAEVPFIHAYLQNMSGHDILYTRDVAYSFLTTAELKENYFGEAATKQLNEIAYNESNYEIVKSIIDKRLAEYKEHKFSNSKQL</sequence>
<dbReference type="RefSeq" id="WP_089833221.1">
    <property type="nucleotide sequence ID" value="NZ_FNBN01000003.1"/>
</dbReference>
<dbReference type="AlphaFoldDB" id="A0A1G7RQI9"/>
<dbReference type="EMBL" id="FNBN01000003">
    <property type="protein sequence ID" value="SDG13087.1"/>
    <property type="molecule type" value="Genomic_DNA"/>
</dbReference>
<accession>A0A1G7RQI9</accession>
<reference evidence="1 2" key="1">
    <citation type="submission" date="2016-10" db="EMBL/GenBank/DDBJ databases">
        <authorList>
            <person name="de Groot N.N."/>
        </authorList>
    </citation>
    <scope>NUCLEOTIDE SEQUENCE [LARGE SCALE GENOMIC DNA]</scope>
    <source>
        <strain evidence="1 2">DSM 527</strain>
    </source>
</reference>